<dbReference type="KEGG" id="prr:AT705_02655"/>
<evidence type="ECO:0000256" key="1">
    <source>
        <dbReference type="SAM" id="Coils"/>
    </source>
</evidence>
<dbReference type="EMBL" id="CP013611">
    <property type="protein sequence ID" value="ALU41923.1"/>
    <property type="molecule type" value="Genomic_DNA"/>
</dbReference>
<reference evidence="2 3" key="1">
    <citation type="submission" date="2015-12" db="EMBL/GenBank/DDBJ databases">
        <title>Complete genome sequence of Pseudoalteromonas rubra SCSIO 6842, harboring a conjugative plasmid.</title>
        <authorList>
            <person name="Li B."/>
            <person name="Wang X."/>
        </authorList>
    </citation>
    <scope>NUCLEOTIDE SEQUENCE [LARGE SCALE GENOMIC DNA]</scope>
    <source>
        <strain evidence="2 3">SCSIO 6842</strain>
    </source>
</reference>
<proteinExistence type="predicted"/>
<accession>A0A0U3GRT9</accession>
<sequence>MTEQKTSDLICTESLDEVQHQVELLESTLNVVMPNTIDECMDRVAFLANRQFCDAAEMGFILLRVKAEAGHGQFNSLLNNRKIHRRTASRAMAIAKMLQALPKSKVDTVSILNFSQRQLTALTNVPIETLKALDDEDYEVLAETAGNAIKQQVADLMQEKDEALESAARAINELEHEKLRKAPQIRFEMPVFISEMRKDAICNTELLDEALASTITQVQQLCDNRQLPSDSRVSAAQVVHHTWASIYCQIGNMLERLSNEFSGQIEGLDHLPKFTQAEWQYIDTERGRLLESFLLEKQSKEIK</sequence>
<evidence type="ECO:0000313" key="2">
    <source>
        <dbReference type="EMBL" id="ALU41923.1"/>
    </source>
</evidence>
<dbReference type="AlphaFoldDB" id="A0A0U3GRT9"/>
<evidence type="ECO:0008006" key="4">
    <source>
        <dbReference type="Google" id="ProtNLM"/>
    </source>
</evidence>
<gene>
    <name evidence="2" type="ORF">AT705_02655</name>
</gene>
<dbReference type="RefSeq" id="WP_058795371.1">
    <property type="nucleotide sequence ID" value="NZ_CP013611.1"/>
</dbReference>
<evidence type="ECO:0000313" key="3">
    <source>
        <dbReference type="Proteomes" id="UP000069015"/>
    </source>
</evidence>
<name>A0A0U3GRT9_9GAMM</name>
<keyword evidence="1" id="KW-0175">Coiled coil</keyword>
<organism evidence="2 3">
    <name type="scientific">Pseudoalteromonas rubra</name>
    <dbReference type="NCBI Taxonomy" id="43658"/>
    <lineage>
        <taxon>Bacteria</taxon>
        <taxon>Pseudomonadati</taxon>
        <taxon>Pseudomonadota</taxon>
        <taxon>Gammaproteobacteria</taxon>
        <taxon>Alteromonadales</taxon>
        <taxon>Pseudoalteromonadaceae</taxon>
        <taxon>Pseudoalteromonas</taxon>
    </lineage>
</organism>
<protein>
    <recommendedName>
        <fullName evidence="4">DUF3102 domain-containing protein</fullName>
    </recommendedName>
</protein>
<feature type="coiled-coil region" evidence="1">
    <location>
        <begin position="153"/>
        <end position="180"/>
    </location>
</feature>
<dbReference type="Proteomes" id="UP000069015">
    <property type="component" value="Chromosome 1"/>
</dbReference>